<keyword evidence="4 8" id="KW-1133">Transmembrane helix</keyword>
<feature type="transmembrane region" description="Helical" evidence="8">
    <location>
        <begin position="151"/>
        <end position="175"/>
    </location>
</feature>
<dbReference type="PROSITE" id="PS00610">
    <property type="entry name" value="NA_NEUROTRAN_SYMP_1"/>
    <property type="match status" value="1"/>
</dbReference>
<dbReference type="KEGG" id="mfk:E2N92_10055"/>
<dbReference type="EMBL" id="CP037968">
    <property type="protein sequence ID" value="QYZ79745.1"/>
    <property type="molecule type" value="Genomic_DNA"/>
</dbReference>
<keyword evidence="6" id="KW-0769">Symport</keyword>
<dbReference type="InterPro" id="IPR000175">
    <property type="entry name" value="Na/ntran_symport"/>
</dbReference>
<evidence type="ECO:0000256" key="3">
    <source>
        <dbReference type="ARBA" id="ARBA00022692"/>
    </source>
</evidence>
<organism evidence="9 10">
    <name type="scientific">Methanofollis formosanus</name>
    <dbReference type="NCBI Taxonomy" id="299308"/>
    <lineage>
        <taxon>Archaea</taxon>
        <taxon>Methanobacteriati</taxon>
        <taxon>Methanobacteriota</taxon>
        <taxon>Stenosarchaea group</taxon>
        <taxon>Methanomicrobia</taxon>
        <taxon>Methanomicrobiales</taxon>
        <taxon>Methanomicrobiaceae</taxon>
        <taxon>Methanofollis</taxon>
    </lineage>
</organism>
<feature type="transmembrane region" description="Helical" evidence="8">
    <location>
        <begin position="382"/>
        <end position="407"/>
    </location>
</feature>
<comment type="similarity">
    <text evidence="6">Belongs to the sodium:neurotransmitter symporter (SNF) (TC 2.A.22) family.</text>
</comment>
<dbReference type="InterPro" id="IPR037272">
    <property type="entry name" value="SNS_sf"/>
</dbReference>
<evidence type="ECO:0000256" key="1">
    <source>
        <dbReference type="ARBA" id="ARBA00004141"/>
    </source>
</evidence>
<name>A0A8G1A289_9EURY</name>
<keyword evidence="10" id="KW-1185">Reference proteome</keyword>
<feature type="transmembrane region" description="Helical" evidence="8">
    <location>
        <begin position="77"/>
        <end position="96"/>
    </location>
</feature>
<feature type="transmembrane region" description="Helical" evidence="8">
    <location>
        <begin position="451"/>
        <end position="472"/>
    </location>
</feature>
<dbReference type="SUPFAM" id="SSF161070">
    <property type="entry name" value="SNF-like"/>
    <property type="match status" value="1"/>
</dbReference>
<dbReference type="GO" id="GO:0015293">
    <property type="term" value="F:symporter activity"/>
    <property type="evidence" value="ECO:0007669"/>
    <property type="project" value="UniProtKB-KW"/>
</dbReference>
<feature type="transmembrane region" description="Helical" evidence="8">
    <location>
        <begin position="322"/>
        <end position="348"/>
    </location>
</feature>
<feature type="transmembrane region" description="Helical" evidence="8">
    <location>
        <begin position="205"/>
        <end position="228"/>
    </location>
</feature>
<feature type="transmembrane region" description="Helical" evidence="8">
    <location>
        <begin position="240"/>
        <end position="265"/>
    </location>
</feature>
<reference evidence="9" key="2">
    <citation type="submission" date="2019-03" db="EMBL/GenBank/DDBJ databases">
        <authorList>
            <person name="Chen S.-C."/>
            <person name="Wu S.-Y."/>
            <person name="Lai M.-C."/>
        </authorList>
    </citation>
    <scope>NUCLEOTIDE SEQUENCE</scope>
    <source>
        <strain evidence="9">ML15</strain>
    </source>
</reference>
<dbReference type="PROSITE" id="PS50267">
    <property type="entry name" value="NA_NEUROTRAN_SYMP_3"/>
    <property type="match status" value="1"/>
</dbReference>
<evidence type="ECO:0000256" key="5">
    <source>
        <dbReference type="ARBA" id="ARBA00023136"/>
    </source>
</evidence>
<reference evidence="9" key="1">
    <citation type="journal article" date="2005" name="Int. J. Syst. Evol. Microbiol.">
        <title>Methanofollis formosanus sp. nov., isolated from a fish pond.</title>
        <authorList>
            <person name="Wu S.Y."/>
            <person name="Chen S.C."/>
            <person name="Lai M.C."/>
        </authorList>
    </citation>
    <scope>NUCLEOTIDE SEQUENCE</scope>
    <source>
        <strain evidence="9">ML15</strain>
    </source>
</reference>
<evidence type="ECO:0000256" key="6">
    <source>
        <dbReference type="RuleBase" id="RU003732"/>
    </source>
</evidence>
<feature type="transmembrane region" description="Helical" evidence="8">
    <location>
        <begin position="419"/>
        <end position="445"/>
    </location>
</feature>
<evidence type="ECO:0000313" key="9">
    <source>
        <dbReference type="EMBL" id="QYZ79745.1"/>
    </source>
</evidence>
<evidence type="ECO:0000256" key="4">
    <source>
        <dbReference type="ARBA" id="ARBA00022989"/>
    </source>
</evidence>
<dbReference type="GO" id="GO:0005886">
    <property type="term" value="C:plasma membrane"/>
    <property type="evidence" value="ECO:0007669"/>
    <property type="project" value="TreeGrafter"/>
</dbReference>
<dbReference type="AlphaFoldDB" id="A0A8G1A289"/>
<accession>A0A8G1A289</accession>
<dbReference type="CDD" id="cd10334">
    <property type="entry name" value="SLC6sbd_u1"/>
    <property type="match status" value="1"/>
</dbReference>
<dbReference type="PANTHER" id="PTHR11616:SF240">
    <property type="entry name" value="BLOATED TUBULES, ISOFORM B-RELATED"/>
    <property type="match status" value="1"/>
</dbReference>
<evidence type="ECO:0000256" key="8">
    <source>
        <dbReference type="SAM" id="Phobius"/>
    </source>
</evidence>
<feature type="transmembrane region" description="Helical" evidence="8">
    <location>
        <begin position="492"/>
        <end position="514"/>
    </location>
</feature>
<dbReference type="Pfam" id="PF00209">
    <property type="entry name" value="SNF"/>
    <property type="match status" value="2"/>
</dbReference>
<dbReference type="GO" id="GO:0035725">
    <property type="term" value="P:sodium ion transmembrane transport"/>
    <property type="evidence" value="ECO:0007669"/>
    <property type="project" value="TreeGrafter"/>
</dbReference>
<dbReference type="NCBIfam" id="NF037979">
    <property type="entry name" value="Na_transp"/>
    <property type="match status" value="1"/>
</dbReference>
<feature type="region of interest" description="Disordered" evidence="7">
    <location>
        <begin position="1"/>
        <end position="33"/>
    </location>
</feature>
<proteinExistence type="inferred from homology"/>
<feature type="transmembrane region" description="Helical" evidence="8">
    <location>
        <begin position="526"/>
        <end position="550"/>
    </location>
</feature>
<protein>
    <recommendedName>
        <fullName evidence="6">Transporter</fullName>
    </recommendedName>
</protein>
<sequence>MDRASQIVKSFPQSRAGGNPPDPHDEDSRGTAMKPDLSKVLSRGLGSRPHAVAQLRKFSSRMLEPGVHARFYRARKMFILTVVSSAIGLGNLWRFPYVAYENGGGAFLIPYLLALFTVGIPLLILETGVGYKTRSGPPLAFKRLLGRGYSVIGWAAVLVAFLIVTYYSVIVAWSFDYLGFSFSLAWGSDPSAFFYDDFLQLSDGFFSISGLNLMVLAGAILAWIWIYLSIFKGVRSVEKMVWVTVVVPWLLIIIFVLRGITLPGAMDGLAYYLTPNFSALLDPGVWIAAYGQVFYSMSIGMAIIIAYSRFLGEKSDVVKNAVFIAIADCFTSIFAGIAVFSTLGYLAFTHGVSVTEVVRGGIELAFVTYPAVISALPVLPQLFGVLFFAMLITLGVGSAFSLVQAVSASLTDYVRAERWVLTGAICIAAFAVSLIYMTDAGILWLDIIDHYVNNFLILLVGFAEAAVIGYVYGAPKLREFVNRFSDWKVGRWWDVCIWVVIPLFLGLALIINVIDGIADPYGDYPLAANLLGWAEVVVLPLVAVVLAFVYRNHEGVDVDEQASE</sequence>
<dbReference type="PANTHER" id="PTHR11616">
    <property type="entry name" value="SODIUM/CHLORIDE DEPENDENT TRANSPORTER"/>
    <property type="match status" value="1"/>
</dbReference>
<evidence type="ECO:0000256" key="7">
    <source>
        <dbReference type="SAM" id="MobiDB-lite"/>
    </source>
</evidence>
<keyword evidence="2 6" id="KW-0813">Transport</keyword>
<gene>
    <name evidence="9" type="ORF">E2N92_10055</name>
</gene>
<evidence type="ECO:0000256" key="2">
    <source>
        <dbReference type="ARBA" id="ARBA00022448"/>
    </source>
</evidence>
<keyword evidence="3 6" id="KW-0812">Transmembrane</keyword>
<dbReference type="PRINTS" id="PR00176">
    <property type="entry name" value="NANEUSMPORT"/>
</dbReference>
<feature type="transmembrane region" description="Helical" evidence="8">
    <location>
        <begin position="108"/>
        <end position="131"/>
    </location>
</feature>
<comment type="subcellular location">
    <subcellularLocation>
        <location evidence="1">Membrane</location>
        <topology evidence="1">Multi-pass membrane protein</topology>
    </subcellularLocation>
</comment>
<dbReference type="Proteomes" id="UP000826709">
    <property type="component" value="Chromosome"/>
</dbReference>
<keyword evidence="5 8" id="KW-0472">Membrane</keyword>
<feature type="transmembrane region" description="Helical" evidence="8">
    <location>
        <begin position="285"/>
        <end position="310"/>
    </location>
</feature>
<evidence type="ECO:0000313" key="10">
    <source>
        <dbReference type="Proteomes" id="UP000826709"/>
    </source>
</evidence>